<reference evidence="4" key="1">
    <citation type="journal article" date="2019" name="Int. J. Syst. Evol. Microbiol.">
        <title>The Global Catalogue of Microorganisms (GCM) 10K type strain sequencing project: providing services to taxonomists for standard genome sequencing and annotation.</title>
        <authorList>
            <consortium name="The Broad Institute Genomics Platform"/>
            <consortium name="The Broad Institute Genome Sequencing Center for Infectious Disease"/>
            <person name="Wu L."/>
            <person name="Ma J."/>
        </authorList>
    </citation>
    <scope>NUCLEOTIDE SEQUENCE [LARGE SCALE GENOMIC DNA]</scope>
    <source>
        <strain evidence="4">CCUG 57113</strain>
    </source>
</reference>
<dbReference type="RefSeq" id="WP_209742698.1">
    <property type="nucleotide sequence ID" value="NZ_JBHSMH010000005.1"/>
</dbReference>
<dbReference type="Pfam" id="PF00704">
    <property type="entry name" value="Glyco_hydro_18"/>
    <property type="match status" value="1"/>
</dbReference>
<proteinExistence type="predicted"/>
<dbReference type="InterPro" id="IPR011583">
    <property type="entry name" value="Chitinase_II/V-like_cat"/>
</dbReference>
<dbReference type="Gene3D" id="3.20.20.80">
    <property type="entry name" value="Glycosidases"/>
    <property type="match status" value="1"/>
</dbReference>
<dbReference type="InterPro" id="IPR017853">
    <property type="entry name" value="GH"/>
</dbReference>
<keyword evidence="4" id="KW-1185">Reference proteome</keyword>
<dbReference type="PANTHER" id="PTHR46066">
    <property type="entry name" value="CHITINASE DOMAIN-CONTAINING PROTEIN 1 FAMILY MEMBER"/>
    <property type="match status" value="1"/>
</dbReference>
<gene>
    <name evidence="3" type="ORF">ACFPPD_02270</name>
</gene>
<dbReference type="Proteomes" id="UP001596105">
    <property type="component" value="Unassembled WGS sequence"/>
</dbReference>
<dbReference type="SUPFAM" id="SSF51445">
    <property type="entry name" value="(Trans)glycosidases"/>
    <property type="match status" value="1"/>
</dbReference>
<keyword evidence="1" id="KW-0732">Signal</keyword>
<protein>
    <submittedName>
        <fullName evidence="3">Stalk domain-containing protein</fullName>
    </submittedName>
</protein>
<name>A0ABW0LNQ1_9BACL</name>
<accession>A0ABW0LNQ1</accession>
<evidence type="ECO:0000259" key="2">
    <source>
        <dbReference type="PROSITE" id="PS51910"/>
    </source>
</evidence>
<evidence type="ECO:0000313" key="3">
    <source>
        <dbReference type="EMBL" id="MFC5467525.1"/>
    </source>
</evidence>
<feature type="chain" id="PRO_5046085612" evidence="1">
    <location>
        <begin position="26"/>
        <end position="427"/>
    </location>
</feature>
<feature type="signal peptide" evidence="1">
    <location>
        <begin position="1"/>
        <end position="25"/>
    </location>
</feature>
<dbReference type="EMBL" id="JBHSMH010000005">
    <property type="protein sequence ID" value="MFC5467525.1"/>
    <property type="molecule type" value="Genomic_DNA"/>
</dbReference>
<dbReference type="InterPro" id="IPR001223">
    <property type="entry name" value="Glyco_hydro18_cat"/>
</dbReference>
<comment type="caution">
    <text evidence="3">The sequence shown here is derived from an EMBL/GenBank/DDBJ whole genome shotgun (WGS) entry which is preliminary data.</text>
</comment>
<dbReference type="Gene3D" id="3.30.457.10">
    <property type="entry name" value="Copper amine oxidase-like, N-terminal domain"/>
    <property type="match status" value="1"/>
</dbReference>
<evidence type="ECO:0000256" key="1">
    <source>
        <dbReference type="SAM" id="SignalP"/>
    </source>
</evidence>
<dbReference type="InterPro" id="IPR036582">
    <property type="entry name" value="Mao_N_sf"/>
</dbReference>
<dbReference type="InterPro" id="IPR012854">
    <property type="entry name" value="Cu_amine_oxidase-like_N"/>
</dbReference>
<dbReference type="Pfam" id="PF07833">
    <property type="entry name" value="Cu_amine_oxidN1"/>
    <property type="match status" value="1"/>
</dbReference>
<dbReference type="PANTHER" id="PTHR46066:SF2">
    <property type="entry name" value="CHITINASE DOMAIN-CONTAINING PROTEIN 1"/>
    <property type="match status" value="1"/>
</dbReference>
<feature type="domain" description="GH18" evidence="2">
    <location>
        <begin position="146"/>
        <end position="421"/>
    </location>
</feature>
<dbReference type="PROSITE" id="PS51910">
    <property type="entry name" value="GH18_2"/>
    <property type="match status" value="1"/>
</dbReference>
<dbReference type="SUPFAM" id="SSF55383">
    <property type="entry name" value="Copper amine oxidase, domain N"/>
    <property type="match status" value="1"/>
</dbReference>
<sequence length="427" mass="45984">MNKWIKPSLVSLVAATFAVSPLASCDTVRAAPAQPVIQVVLDDVPLSLGSRPVIINNSTMVPFRSFAKALGIDVVWETKTKSVLAEAPVNGVVRKIVLTLGKKQALVDGKPVAITVAPVIVDQQTYIPLSFFGSQFGATAAWNGTTKTVSIVSQRKAMHLRAFYALKSYPQRARIPAMDSVAFGWSRIDSNGELTLEGAEYYWPEAAGEDTPEAIVRGSADAGADPYLMVYAVDGKGELTKMLSDAALVAKSIDNIVRLVSDNGFAGVQLDYEGLGLNLDAASQQKLLNDYAKLLSDRLKEKQIKLSLAVPPPNGSYKGYDYKTLATLADDLVLMAYDYNPKGTTPDRTPEPNAKVVAAIEQTLQAGVPANKLILGVSLWNESTSTVDDKLGLAKRYGLKGASFWRLTFYNDAFAVAIDKTAFKIGE</sequence>
<dbReference type="SMART" id="SM00636">
    <property type="entry name" value="Glyco_18"/>
    <property type="match status" value="1"/>
</dbReference>
<evidence type="ECO:0000313" key="4">
    <source>
        <dbReference type="Proteomes" id="UP001596105"/>
    </source>
</evidence>
<organism evidence="3 4">
    <name type="scientific">Cohnella suwonensis</name>
    <dbReference type="NCBI Taxonomy" id="696072"/>
    <lineage>
        <taxon>Bacteria</taxon>
        <taxon>Bacillati</taxon>
        <taxon>Bacillota</taxon>
        <taxon>Bacilli</taxon>
        <taxon>Bacillales</taxon>
        <taxon>Paenibacillaceae</taxon>
        <taxon>Cohnella</taxon>
    </lineage>
</organism>